<feature type="domain" description="Flagellin C-terminal" evidence="6">
    <location>
        <begin position="392"/>
        <end position="470"/>
    </location>
</feature>
<keyword evidence="7" id="KW-0614">Plasmid</keyword>
<dbReference type="PANTHER" id="PTHR42792">
    <property type="entry name" value="FLAGELLIN"/>
    <property type="match status" value="1"/>
</dbReference>
<comment type="function">
    <text evidence="4">Flagellin is the subunit protein which polymerizes to form the filaments of bacterial flagella.</text>
</comment>
<dbReference type="EMBL" id="CP045273">
    <property type="protein sequence ID" value="QJX80753.1"/>
    <property type="molecule type" value="Genomic_DNA"/>
</dbReference>
<evidence type="ECO:0000259" key="6">
    <source>
        <dbReference type="Pfam" id="PF00700"/>
    </source>
</evidence>
<evidence type="ECO:0000313" key="7">
    <source>
        <dbReference type="EMBL" id="QJX80753.1"/>
    </source>
</evidence>
<evidence type="ECO:0000259" key="5">
    <source>
        <dbReference type="Pfam" id="PF00669"/>
    </source>
</evidence>
<dbReference type="InterPro" id="IPR046358">
    <property type="entry name" value="Flagellin_C"/>
</dbReference>
<evidence type="ECO:0000256" key="1">
    <source>
        <dbReference type="ARBA" id="ARBA00005709"/>
    </source>
</evidence>
<dbReference type="PRINTS" id="PR00207">
    <property type="entry name" value="FLAGELLIN"/>
</dbReference>
<dbReference type="PANTHER" id="PTHR42792:SF2">
    <property type="entry name" value="FLAGELLIN"/>
    <property type="match status" value="1"/>
</dbReference>
<keyword evidence="4" id="KW-0964">Secreted</keyword>
<dbReference type="Pfam" id="PF13385">
    <property type="entry name" value="Laminin_G_3"/>
    <property type="match status" value="1"/>
</dbReference>
<dbReference type="AlphaFoldDB" id="A0A6M6E123"/>
<dbReference type="Gene3D" id="2.60.120.200">
    <property type="match status" value="1"/>
</dbReference>
<keyword evidence="3 4" id="KW-0975">Bacterial flagellum</keyword>
<name>A0A6M6E123_PRIMG</name>
<dbReference type="Pfam" id="PF00669">
    <property type="entry name" value="Flagellin_N"/>
    <property type="match status" value="1"/>
</dbReference>
<comment type="similarity">
    <text evidence="1 4">Belongs to the bacterial flagellin family.</text>
</comment>
<geneLocation type="plasmid" evidence="8">
    <name>pfdu301a</name>
</geneLocation>
<dbReference type="InterPro" id="IPR001029">
    <property type="entry name" value="Flagellin_N"/>
</dbReference>
<dbReference type="GO" id="GO:0005576">
    <property type="term" value="C:extracellular region"/>
    <property type="evidence" value="ECO:0007669"/>
    <property type="project" value="UniProtKB-SubCell"/>
</dbReference>
<evidence type="ECO:0000256" key="4">
    <source>
        <dbReference type="RuleBase" id="RU362073"/>
    </source>
</evidence>
<feature type="domain" description="Flagellin N-terminal" evidence="5">
    <location>
        <begin position="13"/>
        <end position="136"/>
    </location>
</feature>
<dbReference type="Gene3D" id="1.20.1330.10">
    <property type="entry name" value="f41 fragment of flagellin, N-terminal domain"/>
    <property type="match status" value="1"/>
</dbReference>
<reference evidence="7 8" key="1">
    <citation type="submission" date="2019-10" db="EMBL/GenBank/DDBJ databases">
        <title>Complete genome sequences for adaption low water activity.</title>
        <authorList>
            <person name="Zhao L."/>
            <person name="Zhong J."/>
        </authorList>
    </citation>
    <scope>NUCLEOTIDE SEQUENCE [LARGE SCALE GENOMIC DNA]</scope>
    <source>
        <strain evidence="7 8">FDU301</strain>
        <plasmid evidence="8">pfdu301a</plasmid>
    </source>
</reference>
<dbReference type="InterPro" id="IPR001492">
    <property type="entry name" value="Flagellin"/>
</dbReference>
<organism evidence="7 8">
    <name type="scientific">Priestia megaterium</name>
    <name type="common">Bacillus megaterium</name>
    <dbReference type="NCBI Taxonomy" id="1404"/>
    <lineage>
        <taxon>Bacteria</taxon>
        <taxon>Bacillati</taxon>
        <taxon>Bacillota</taxon>
        <taxon>Bacilli</taxon>
        <taxon>Bacillales</taxon>
        <taxon>Bacillaceae</taxon>
        <taxon>Priestia</taxon>
    </lineage>
</organism>
<comment type="subcellular location">
    <subcellularLocation>
        <location evidence="4">Secreted</location>
    </subcellularLocation>
    <subcellularLocation>
        <location evidence="4">Bacterial flagellum</location>
    </subcellularLocation>
</comment>
<gene>
    <name evidence="7" type="ORF">FDZ14_32195</name>
</gene>
<proteinExistence type="inferred from homology"/>
<accession>A0A6M6E123</accession>
<dbReference type="Proteomes" id="UP000501076">
    <property type="component" value="Plasmid pFDU301A"/>
</dbReference>
<evidence type="ECO:0000256" key="2">
    <source>
        <dbReference type="ARBA" id="ARBA00020110"/>
    </source>
</evidence>
<sequence>MKMSSLSSIYTQLLYTNYKVNNSLKDLQTQYVTGNRINSAVDDSAGLAVSERLKSIMNSFNTDTQVLNDAHSIAQVIDGTYENVSDMLQDMRTLAVKYQSSTTSTLDKNTIQTQLVSLQNQINEQISNITFNNKKITTDSVNGKLSLSSYGDVVKVADSSSLQMNSTSITLEAKVNLKSFNSGTLYDDRALVIGKDGNYYLTVNSTGNVGIYKYGSAPGGYRESVGKITLGQDTTISGVFDGTTAKIYINGKLDSTFTLKSAGYNDREADASIGLEDNNKFQRQLDGTIDDIRIYDRALSDTEVSNNYSGNVARDHLMGEWLFNDADSTAYDTSGNNNYGTLMGNAKIQATTNPSMSFGSGSGKLDMNFSTLTLNKLGIQDLSQVPSDIVERLDRAINLVTVQRSKAGAYENTINYRISNNDKMAAIYQESIDNIVKANIGNVSSELTKAEIQQTTVTKLLKQVQDTEKNNLDTLLSIFNR</sequence>
<evidence type="ECO:0000256" key="3">
    <source>
        <dbReference type="ARBA" id="ARBA00023143"/>
    </source>
</evidence>
<dbReference type="GO" id="GO:0005198">
    <property type="term" value="F:structural molecule activity"/>
    <property type="evidence" value="ECO:0007669"/>
    <property type="project" value="UniProtKB-UniRule"/>
</dbReference>
<dbReference type="Pfam" id="PF00700">
    <property type="entry name" value="Flagellin_C"/>
    <property type="match status" value="1"/>
</dbReference>
<evidence type="ECO:0000313" key="8">
    <source>
        <dbReference type="Proteomes" id="UP000501076"/>
    </source>
</evidence>
<dbReference type="SUPFAM" id="SSF64518">
    <property type="entry name" value="Phase 1 flagellin"/>
    <property type="match status" value="1"/>
</dbReference>
<dbReference type="GO" id="GO:0009288">
    <property type="term" value="C:bacterial-type flagellum"/>
    <property type="evidence" value="ECO:0007669"/>
    <property type="project" value="UniProtKB-SubCell"/>
</dbReference>
<protein>
    <recommendedName>
        <fullName evidence="2 4">Flagellin</fullName>
    </recommendedName>
</protein>